<name>A0A2N3QMS6_9BIFI</name>
<accession>A0A2N3QMS6</accession>
<reference evidence="1 2" key="1">
    <citation type="submission" date="2017-10" db="EMBL/GenBank/DDBJ databases">
        <title>Bifidobacterium genomics.</title>
        <authorList>
            <person name="Lugli G.A."/>
            <person name="Milani C."/>
            <person name="Mancabelli L."/>
        </authorList>
    </citation>
    <scope>NUCLEOTIDE SEQUENCE [LARGE SCALE GENOMIC DNA]</scope>
    <source>
        <strain evidence="1 2">1542B</strain>
    </source>
</reference>
<dbReference type="AlphaFoldDB" id="A0A2N3QMS6"/>
<protein>
    <submittedName>
        <fullName evidence="1">Uncharacterized protein</fullName>
    </submittedName>
</protein>
<organism evidence="1 2">
    <name type="scientific">Bifidobacterium thermophilum</name>
    <dbReference type="NCBI Taxonomy" id="33905"/>
    <lineage>
        <taxon>Bacteria</taxon>
        <taxon>Bacillati</taxon>
        <taxon>Actinomycetota</taxon>
        <taxon>Actinomycetes</taxon>
        <taxon>Bifidobacteriales</taxon>
        <taxon>Bifidobacteriaceae</taxon>
        <taxon>Bifidobacterium</taxon>
    </lineage>
</organism>
<sequence length="194" mass="20658">MNSNGAYRSVIMHVLKIIVVVASCLCMVLCSTACGPGGATSADGTASAPAGVSSSEPVQPDYLKTYADFTVPGLRSYAESKMMTEYRPHTELGSRKFRGSGSIRFSQDVADDEMYYAVFMCKQTMNKPVSIGVEDANGSSHTILQEDWCVEGVQATGLPASLFPDGTAMTVTAAGATEVVMIVYKFKAKLANHE</sequence>
<comment type="caution">
    <text evidence="1">The sequence shown here is derived from an EMBL/GenBank/DDBJ whole genome shotgun (WGS) entry which is preliminary data.</text>
</comment>
<dbReference type="RefSeq" id="WP_015450060.1">
    <property type="nucleotide sequence ID" value="NZ_JAWVAY010000009.1"/>
</dbReference>
<evidence type="ECO:0000313" key="1">
    <source>
        <dbReference type="EMBL" id="PKU92998.1"/>
    </source>
</evidence>
<gene>
    <name evidence="1" type="ORF">CQR47_0483</name>
</gene>
<evidence type="ECO:0000313" key="2">
    <source>
        <dbReference type="Proteomes" id="UP000233727"/>
    </source>
</evidence>
<dbReference type="Proteomes" id="UP000233727">
    <property type="component" value="Unassembled WGS sequence"/>
</dbReference>
<proteinExistence type="predicted"/>
<dbReference type="EMBL" id="PCGY01000010">
    <property type="protein sequence ID" value="PKU92998.1"/>
    <property type="molecule type" value="Genomic_DNA"/>
</dbReference>